<proteinExistence type="inferred from homology"/>
<dbReference type="GO" id="GO:0005737">
    <property type="term" value="C:cytoplasm"/>
    <property type="evidence" value="ECO:0007669"/>
    <property type="project" value="TreeGrafter"/>
</dbReference>
<accession>A0AAW1V317</accession>
<evidence type="ECO:0000313" key="4">
    <source>
        <dbReference type="Proteomes" id="UP001431783"/>
    </source>
</evidence>
<dbReference type="InterPro" id="IPR012942">
    <property type="entry name" value="SRR1-like"/>
</dbReference>
<comment type="caution">
    <text evidence="3">The sequence shown here is derived from an EMBL/GenBank/DDBJ whole genome shotgun (WGS) entry which is preliminary data.</text>
</comment>
<dbReference type="PANTHER" id="PTHR28626:SF3">
    <property type="entry name" value="SRR1-LIKE PROTEIN"/>
    <property type="match status" value="1"/>
</dbReference>
<evidence type="ECO:0000256" key="1">
    <source>
        <dbReference type="ARBA" id="ARBA00009856"/>
    </source>
</evidence>
<gene>
    <name evidence="3" type="ORF">WA026_021034</name>
</gene>
<evidence type="ECO:0000259" key="2">
    <source>
        <dbReference type="Pfam" id="PF07985"/>
    </source>
</evidence>
<dbReference type="Proteomes" id="UP001431783">
    <property type="component" value="Unassembled WGS sequence"/>
</dbReference>
<sequence length="272" mass="31684">MSADHCQECTFIRVTRKKKSSERKKKAATIDLESVPLTDVDKKKAIRHIEQAIEDISQSDLFQSIIASLKEGVNILGNPAIKEIICLGLGKVGEFLRSKYQLAFLLKLRDLYNIELKIFDPVFSEDDQYLLRHFNITVLGENLEGKYRNDQSTTIFFLPHCPKQLTNNILWINWGLNLHYCILICNSFAGLIENNTKKYLIKSAEYILKIYPYTVELAIANTFKFYDIFNDTAIHIFPQNRLNLLPIDFWKFQSEPRYTEEDCEFIRKPSLT</sequence>
<feature type="domain" description="SRR1-like" evidence="2">
    <location>
        <begin position="77"/>
        <end position="236"/>
    </location>
</feature>
<evidence type="ECO:0000313" key="3">
    <source>
        <dbReference type="EMBL" id="KAK9887193.1"/>
    </source>
</evidence>
<dbReference type="InterPro" id="IPR040044">
    <property type="entry name" value="SRR1L"/>
</dbReference>
<keyword evidence="4" id="KW-1185">Reference proteome</keyword>
<organism evidence="3 4">
    <name type="scientific">Henosepilachna vigintioctopunctata</name>
    <dbReference type="NCBI Taxonomy" id="420089"/>
    <lineage>
        <taxon>Eukaryota</taxon>
        <taxon>Metazoa</taxon>
        <taxon>Ecdysozoa</taxon>
        <taxon>Arthropoda</taxon>
        <taxon>Hexapoda</taxon>
        <taxon>Insecta</taxon>
        <taxon>Pterygota</taxon>
        <taxon>Neoptera</taxon>
        <taxon>Endopterygota</taxon>
        <taxon>Coleoptera</taxon>
        <taxon>Polyphaga</taxon>
        <taxon>Cucujiformia</taxon>
        <taxon>Coccinelloidea</taxon>
        <taxon>Coccinellidae</taxon>
        <taxon>Epilachninae</taxon>
        <taxon>Epilachnini</taxon>
        <taxon>Henosepilachna</taxon>
    </lineage>
</organism>
<dbReference type="GO" id="GO:0005634">
    <property type="term" value="C:nucleus"/>
    <property type="evidence" value="ECO:0007669"/>
    <property type="project" value="TreeGrafter"/>
</dbReference>
<dbReference type="AlphaFoldDB" id="A0AAW1V317"/>
<protein>
    <recommendedName>
        <fullName evidence="2">SRR1-like domain-containing protein</fullName>
    </recommendedName>
</protein>
<comment type="similarity">
    <text evidence="1">Belongs to the SRR1 family.</text>
</comment>
<dbReference type="Pfam" id="PF07985">
    <property type="entry name" value="SRR1"/>
    <property type="match status" value="1"/>
</dbReference>
<reference evidence="3 4" key="1">
    <citation type="submission" date="2023-03" db="EMBL/GenBank/DDBJ databases">
        <title>Genome insight into feeding habits of ladybird beetles.</title>
        <authorList>
            <person name="Li H.-S."/>
            <person name="Huang Y.-H."/>
            <person name="Pang H."/>
        </authorList>
    </citation>
    <scope>NUCLEOTIDE SEQUENCE [LARGE SCALE GENOMIC DNA]</scope>
    <source>
        <strain evidence="3">SYSU_2023b</strain>
        <tissue evidence="3">Whole body</tissue>
    </source>
</reference>
<dbReference type="PANTHER" id="PTHR28626">
    <property type="entry name" value="SRR1-LIKE PROTEIN"/>
    <property type="match status" value="1"/>
</dbReference>
<dbReference type="EMBL" id="JARQZJ010000106">
    <property type="protein sequence ID" value="KAK9887193.1"/>
    <property type="molecule type" value="Genomic_DNA"/>
</dbReference>
<name>A0AAW1V317_9CUCU</name>